<keyword evidence="2 4" id="KW-0831">Ubiquinone biosynthesis</keyword>
<dbReference type="Gene3D" id="3.40.1410.10">
    <property type="entry name" value="Chorismate lyase-like"/>
    <property type="match status" value="1"/>
</dbReference>
<keyword evidence="3 4" id="KW-0456">Lyase</keyword>
<keyword evidence="1 4" id="KW-0963">Cytoplasm</keyword>
<proteinExistence type="inferred from homology"/>
<comment type="function">
    <text evidence="4">Removes the pyruvyl group from chorismate, with concomitant aromatization of the ring, to provide 4-hydroxybenzoate (4HB) for the ubiquinone pathway.</text>
</comment>
<feature type="binding site" evidence="4">
    <location>
        <position position="165"/>
    </location>
    <ligand>
        <name>substrate</name>
    </ligand>
</feature>
<evidence type="ECO:0000256" key="3">
    <source>
        <dbReference type="ARBA" id="ARBA00023239"/>
    </source>
</evidence>
<dbReference type="UniPathway" id="UPA00232"/>
<evidence type="ECO:0000256" key="4">
    <source>
        <dbReference type="HAMAP-Rule" id="MF_01632"/>
    </source>
</evidence>
<evidence type="ECO:0000256" key="1">
    <source>
        <dbReference type="ARBA" id="ARBA00022490"/>
    </source>
</evidence>
<dbReference type="Pfam" id="PF04345">
    <property type="entry name" value="Chor_lyase"/>
    <property type="match status" value="1"/>
</dbReference>
<name>A0A1R4B856_9VIBR</name>
<dbReference type="EC" id="4.1.3.40" evidence="4"/>
<comment type="catalytic activity">
    <reaction evidence="4">
        <text>chorismate = 4-hydroxybenzoate + pyruvate</text>
        <dbReference type="Rhea" id="RHEA:16505"/>
        <dbReference type="ChEBI" id="CHEBI:15361"/>
        <dbReference type="ChEBI" id="CHEBI:17879"/>
        <dbReference type="ChEBI" id="CHEBI:29748"/>
        <dbReference type="EC" id="4.1.3.40"/>
    </reaction>
</comment>
<protein>
    <recommendedName>
        <fullName evidence="4">Probable chorismate pyruvate-lyase</fullName>
        <shortName evidence="4">CL</shortName>
        <shortName evidence="4">CPL</shortName>
        <ecNumber evidence="4">4.1.3.40</ecNumber>
    </recommendedName>
</protein>
<sequence length="175" mass="20319">MNKSISLHLSDLCQVYWHKPDEFTYPNAESISWLQEMASLSQRLAQDCHQLKVKVINNQHVAFNSFRPIEHQGLPCEDYWVRDVVLCGDDQPWVIARTLIPLSMLENTPYDLAKLGNKPLGLTVFNNKHAKRDQLEVGYLSKEHPALLARRSRLWMDHHAMLVSEIFLPESPIYK</sequence>
<dbReference type="GO" id="GO:0008813">
    <property type="term" value="F:chorismate lyase activity"/>
    <property type="evidence" value="ECO:0007669"/>
    <property type="project" value="UniProtKB-UniRule"/>
</dbReference>
<dbReference type="InterPro" id="IPR028978">
    <property type="entry name" value="Chorismate_lyase_/UTRA_dom_sf"/>
</dbReference>
<dbReference type="PANTHER" id="PTHR38683">
    <property type="entry name" value="CHORISMATE PYRUVATE-LYASE"/>
    <property type="match status" value="1"/>
</dbReference>
<comment type="subcellular location">
    <subcellularLocation>
        <location evidence="4">Cytoplasm</location>
    </subcellularLocation>
</comment>
<dbReference type="OrthoDB" id="9789493at2"/>
<reference evidence="5 6" key="1">
    <citation type="submission" date="2017-02" db="EMBL/GenBank/DDBJ databases">
        <authorList>
            <person name="Peterson S.W."/>
        </authorList>
    </citation>
    <scope>NUCLEOTIDE SEQUENCE [LARGE SCALE GENOMIC DNA]</scope>
    <source>
        <strain evidence="5 6">CECT 9027</strain>
    </source>
</reference>
<dbReference type="GO" id="GO:0042866">
    <property type="term" value="P:pyruvate biosynthetic process"/>
    <property type="evidence" value="ECO:0007669"/>
    <property type="project" value="UniProtKB-UniRule"/>
</dbReference>
<dbReference type="GO" id="GO:0006744">
    <property type="term" value="P:ubiquinone biosynthetic process"/>
    <property type="evidence" value="ECO:0007669"/>
    <property type="project" value="UniProtKB-UniRule"/>
</dbReference>
<organism evidence="5 6">
    <name type="scientific">Vibrio palustris</name>
    <dbReference type="NCBI Taxonomy" id="1918946"/>
    <lineage>
        <taxon>Bacteria</taxon>
        <taxon>Pseudomonadati</taxon>
        <taxon>Pseudomonadota</taxon>
        <taxon>Gammaproteobacteria</taxon>
        <taxon>Vibrionales</taxon>
        <taxon>Vibrionaceae</taxon>
        <taxon>Vibrio</taxon>
    </lineage>
</organism>
<dbReference type="InterPro" id="IPR007440">
    <property type="entry name" value="Chorismate--pyruvate_lyase"/>
</dbReference>
<dbReference type="EMBL" id="FUFT01000009">
    <property type="protein sequence ID" value="SJL85102.1"/>
    <property type="molecule type" value="Genomic_DNA"/>
</dbReference>
<comment type="pathway">
    <text evidence="4">Cofactor biosynthesis; ubiquinone biosynthesis.</text>
</comment>
<keyword evidence="4 5" id="KW-0670">Pyruvate</keyword>
<dbReference type="STRING" id="1918946.VPAL9027_03125"/>
<dbReference type="AlphaFoldDB" id="A0A1R4B856"/>
<evidence type="ECO:0000256" key="2">
    <source>
        <dbReference type="ARBA" id="ARBA00022688"/>
    </source>
</evidence>
<dbReference type="Proteomes" id="UP000189475">
    <property type="component" value="Unassembled WGS sequence"/>
</dbReference>
<comment type="caution">
    <text evidence="4">Lacks conserved residue(s) required for the propagation of feature annotation.</text>
</comment>
<dbReference type="RefSeq" id="WP_077315494.1">
    <property type="nucleotide sequence ID" value="NZ_AP024887.1"/>
</dbReference>
<keyword evidence="6" id="KW-1185">Reference proteome</keyword>
<gene>
    <name evidence="4 5" type="primary">ubiC</name>
    <name evidence="5" type="ORF">VPAL9027_03125</name>
</gene>
<dbReference type="PANTHER" id="PTHR38683:SF1">
    <property type="entry name" value="CHORISMATE PYRUVATE-LYASE"/>
    <property type="match status" value="1"/>
</dbReference>
<evidence type="ECO:0000313" key="6">
    <source>
        <dbReference type="Proteomes" id="UP000189475"/>
    </source>
</evidence>
<comment type="similarity">
    <text evidence="4">Belongs to the UbiC family.</text>
</comment>
<feature type="binding site" evidence="4">
    <location>
        <position position="120"/>
    </location>
    <ligand>
        <name>substrate</name>
    </ligand>
</feature>
<accession>A0A1R4B856</accession>
<dbReference type="SUPFAM" id="SSF64288">
    <property type="entry name" value="Chorismate lyase-like"/>
    <property type="match status" value="1"/>
</dbReference>
<dbReference type="GO" id="GO:0005829">
    <property type="term" value="C:cytosol"/>
    <property type="evidence" value="ECO:0007669"/>
    <property type="project" value="TreeGrafter"/>
</dbReference>
<feature type="binding site" evidence="4">
    <location>
        <position position="82"/>
    </location>
    <ligand>
        <name>substrate</name>
    </ligand>
</feature>
<dbReference type="HAMAP" id="MF_01632">
    <property type="entry name" value="UbiC"/>
    <property type="match status" value="1"/>
</dbReference>
<evidence type="ECO:0000313" key="5">
    <source>
        <dbReference type="EMBL" id="SJL85102.1"/>
    </source>
</evidence>